<dbReference type="RefSeq" id="WP_289964119.1">
    <property type="nucleotide sequence ID" value="NZ_JAUEOZ010000003.1"/>
</dbReference>
<keyword evidence="1" id="KW-0472">Membrane</keyword>
<feature type="chain" id="PRO_5045568011" evidence="2">
    <location>
        <begin position="23"/>
        <end position="107"/>
    </location>
</feature>
<keyword evidence="4" id="KW-1185">Reference proteome</keyword>
<keyword evidence="1" id="KW-0812">Transmembrane</keyword>
<name>A0ABT7Y7C4_9VIBR</name>
<dbReference type="EMBL" id="JAUEOZ010000003">
    <property type="protein sequence ID" value="MDN2483938.1"/>
    <property type="molecule type" value="Genomic_DNA"/>
</dbReference>
<feature type="signal peptide" evidence="2">
    <location>
        <begin position="1"/>
        <end position="22"/>
    </location>
</feature>
<sequence length="107" mass="12243">MMRVTKIAWFSIFYFITFAVQAEVFAPDPTKSNQVLWDTILGYGSFSEWQTVLRGVPLSGVFLFAGWVTVGLYQCIFVKATVDMVDGFLYFFRLLLLLIISVSFITM</sequence>
<feature type="transmembrane region" description="Helical" evidence="1">
    <location>
        <begin position="56"/>
        <end position="76"/>
    </location>
</feature>
<evidence type="ECO:0000256" key="2">
    <source>
        <dbReference type="SAM" id="SignalP"/>
    </source>
</evidence>
<comment type="caution">
    <text evidence="3">The sequence shown here is derived from an EMBL/GenBank/DDBJ whole genome shotgun (WGS) entry which is preliminary data.</text>
</comment>
<evidence type="ECO:0000313" key="4">
    <source>
        <dbReference type="Proteomes" id="UP001169719"/>
    </source>
</evidence>
<gene>
    <name evidence="3" type="ORF">QWJ08_21520</name>
</gene>
<dbReference type="Proteomes" id="UP001169719">
    <property type="component" value="Unassembled WGS sequence"/>
</dbReference>
<keyword evidence="2" id="KW-0732">Signal</keyword>
<feature type="transmembrane region" description="Helical" evidence="1">
    <location>
        <begin position="88"/>
        <end position="106"/>
    </location>
</feature>
<proteinExistence type="predicted"/>
<accession>A0ABT7Y7C4</accession>
<reference evidence="3" key="1">
    <citation type="submission" date="2024-05" db="EMBL/GenBank/DDBJ databases">
        <title>Genome Sequences of Four Agar- Degrading Marine Bacteria.</title>
        <authorList>
            <person name="Phillips E.K."/>
            <person name="Shaffer J.C."/>
            <person name="Henson M.W."/>
            <person name="Temperton B."/>
            <person name="Thrash C.J."/>
            <person name="Martin M.O."/>
        </authorList>
    </citation>
    <scope>NUCLEOTIDE SEQUENCE</scope>
    <source>
        <strain evidence="3">EKP203</strain>
    </source>
</reference>
<organism evidence="3 4">
    <name type="scientific">Vibrio agarivorans</name>
    <dbReference type="NCBI Taxonomy" id="153622"/>
    <lineage>
        <taxon>Bacteria</taxon>
        <taxon>Pseudomonadati</taxon>
        <taxon>Pseudomonadota</taxon>
        <taxon>Gammaproteobacteria</taxon>
        <taxon>Vibrionales</taxon>
        <taxon>Vibrionaceae</taxon>
        <taxon>Vibrio</taxon>
    </lineage>
</organism>
<evidence type="ECO:0000256" key="1">
    <source>
        <dbReference type="SAM" id="Phobius"/>
    </source>
</evidence>
<keyword evidence="1" id="KW-1133">Transmembrane helix</keyword>
<evidence type="ECO:0000313" key="3">
    <source>
        <dbReference type="EMBL" id="MDN2483938.1"/>
    </source>
</evidence>
<protein>
    <submittedName>
        <fullName evidence="3">Uncharacterized protein</fullName>
    </submittedName>
</protein>